<dbReference type="GO" id="GO:0000287">
    <property type="term" value="F:magnesium ion binding"/>
    <property type="evidence" value="ECO:0007669"/>
    <property type="project" value="InterPro"/>
</dbReference>
<evidence type="ECO:0000259" key="12">
    <source>
        <dbReference type="PROSITE" id="PS51881"/>
    </source>
</evidence>
<dbReference type="InterPro" id="IPR006074">
    <property type="entry name" value="GTP1-OBG_CS"/>
</dbReference>
<comment type="similarity">
    <text evidence="2 9">Belongs to the TRAFAC class OBG-HflX-like GTPase superfamily. OBG GTPase family.</text>
</comment>
<dbReference type="NCBIfam" id="NF008956">
    <property type="entry name" value="PRK12299.1"/>
    <property type="match status" value="1"/>
</dbReference>
<dbReference type="Gene3D" id="3.30.300.350">
    <property type="entry name" value="GTP-binding protein OBG, C-terminal domain"/>
    <property type="match status" value="1"/>
</dbReference>
<feature type="binding site" evidence="9">
    <location>
        <position position="173"/>
    </location>
    <ligand>
        <name>Mg(2+)</name>
        <dbReference type="ChEBI" id="CHEBI:18420"/>
    </ligand>
</feature>
<comment type="subcellular location">
    <subcellularLocation>
        <location evidence="9">Cytoplasm</location>
    </subcellularLocation>
</comment>
<accession>A0A7Z0GR06</accession>
<feature type="binding site" evidence="9">
    <location>
        <begin position="166"/>
        <end position="173"/>
    </location>
    <ligand>
        <name>GTP</name>
        <dbReference type="ChEBI" id="CHEBI:37565"/>
    </ligand>
</feature>
<evidence type="ECO:0000259" key="11">
    <source>
        <dbReference type="PROSITE" id="PS51710"/>
    </source>
</evidence>
<reference evidence="14 15" key="1">
    <citation type="submission" date="2020-07" db="EMBL/GenBank/DDBJ databases">
        <title>Sequencing the genomes of 1000 actinobacteria strains.</title>
        <authorList>
            <person name="Klenk H.-P."/>
        </authorList>
    </citation>
    <scope>NUCLEOTIDE SEQUENCE [LARGE SCALE GENOMIC DNA]</scope>
    <source>
        <strain evidence="14 15">DSM 15475</strain>
    </source>
</reference>
<dbReference type="InterPro" id="IPR015349">
    <property type="entry name" value="OCT_dom"/>
</dbReference>
<dbReference type="NCBIfam" id="TIGR03595">
    <property type="entry name" value="Obg_CgtA_exten"/>
    <property type="match status" value="1"/>
</dbReference>
<feature type="region of interest" description="Disordered" evidence="10">
    <location>
        <begin position="505"/>
        <end position="563"/>
    </location>
</feature>
<comment type="caution">
    <text evidence="14">The sequence shown here is derived from an EMBL/GenBank/DDBJ whole genome shotgun (WGS) entry which is preliminary data.</text>
</comment>
<dbReference type="Pfam" id="PF01926">
    <property type="entry name" value="MMR_HSR1"/>
    <property type="match status" value="1"/>
</dbReference>
<dbReference type="InterPro" id="IPR036346">
    <property type="entry name" value="GTP-bd_prot_GTP1/OBG_C_sf"/>
</dbReference>
<feature type="domain" description="OCT" evidence="12">
    <location>
        <begin position="365"/>
        <end position="449"/>
    </location>
</feature>
<feature type="compositionally biased region" description="Acidic residues" evidence="10">
    <location>
        <begin position="507"/>
        <end position="519"/>
    </location>
</feature>
<dbReference type="EC" id="3.6.5.-" evidence="9"/>
<feature type="binding site" evidence="9">
    <location>
        <begin position="191"/>
        <end position="195"/>
    </location>
    <ligand>
        <name>GTP</name>
        <dbReference type="ChEBI" id="CHEBI:37565"/>
    </ligand>
</feature>
<evidence type="ECO:0000313" key="14">
    <source>
        <dbReference type="EMBL" id="NYJ79528.1"/>
    </source>
</evidence>
<dbReference type="GO" id="GO:0005737">
    <property type="term" value="C:cytoplasm"/>
    <property type="evidence" value="ECO:0007669"/>
    <property type="project" value="UniProtKB-SubCell"/>
</dbReference>
<dbReference type="SUPFAM" id="SSF52540">
    <property type="entry name" value="P-loop containing nucleoside triphosphate hydrolases"/>
    <property type="match status" value="1"/>
</dbReference>
<comment type="function">
    <text evidence="9">An essential GTPase which binds GTP, GDP and possibly (p)ppGpp with moderate affinity, with high nucleotide exchange rates and a fairly low GTP hydrolysis rate. Plays a role in control of the cell cycle, stress response, ribosome biogenesis and in those bacteria that undergo differentiation, in morphogenesis control.</text>
</comment>
<feature type="domain" description="OBG-type G" evidence="11">
    <location>
        <begin position="160"/>
        <end position="346"/>
    </location>
</feature>
<dbReference type="SUPFAM" id="SSF82051">
    <property type="entry name" value="Obg GTP-binding protein N-terminal domain"/>
    <property type="match status" value="1"/>
</dbReference>
<dbReference type="Proteomes" id="UP000535437">
    <property type="component" value="Unassembled WGS sequence"/>
</dbReference>
<feature type="compositionally biased region" description="Basic and acidic residues" evidence="10">
    <location>
        <begin position="464"/>
        <end position="493"/>
    </location>
</feature>
<dbReference type="GO" id="GO:0042254">
    <property type="term" value="P:ribosome biogenesis"/>
    <property type="evidence" value="ECO:0007669"/>
    <property type="project" value="UniProtKB-UniRule"/>
</dbReference>
<dbReference type="Pfam" id="PF01018">
    <property type="entry name" value="GTP1_OBG"/>
    <property type="match status" value="1"/>
</dbReference>
<feature type="binding site" evidence="9">
    <location>
        <begin position="298"/>
        <end position="301"/>
    </location>
    <ligand>
        <name>GTP</name>
        <dbReference type="ChEBI" id="CHEBI:37565"/>
    </ligand>
</feature>
<evidence type="ECO:0000313" key="15">
    <source>
        <dbReference type="Proteomes" id="UP000535437"/>
    </source>
</evidence>
<feature type="binding site" evidence="9">
    <location>
        <begin position="212"/>
        <end position="215"/>
    </location>
    <ligand>
        <name>GTP</name>
        <dbReference type="ChEBI" id="CHEBI:37565"/>
    </ligand>
</feature>
<dbReference type="FunFam" id="2.70.210.12:FF:000001">
    <property type="entry name" value="GTPase Obg"/>
    <property type="match status" value="1"/>
</dbReference>
<dbReference type="Pfam" id="PF09269">
    <property type="entry name" value="DUF1967"/>
    <property type="match status" value="1"/>
</dbReference>
<dbReference type="AlphaFoldDB" id="A0A7Z0GR06"/>
<dbReference type="PROSITE" id="PS51881">
    <property type="entry name" value="OCT"/>
    <property type="match status" value="1"/>
</dbReference>
<dbReference type="NCBIfam" id="TIGR02729">
    <property type="entry name" value="Obg_CgtA"/>
    <property type="match status" value="1"/>
</dbReference>
<dbReference type="PROSITE" id="PS51883">
    <property type="entry name" value="OBG"/>
    <property type="match status" value="1"/>
</dbReference>
<dbReference type="Gene3D" id="2.70.210.12">
    <property type="entry name" value="GTP1/OBG domain"/>
    <property type="match status" value="1"/>
</dbReference>
<dbReference type="HAMAP" id="MF_01454">
    <property type="entry name" value="GTPase_Obg"/>
    <property type="match status" value="1"/>
</dbReference>
<dbReference type="InterPro" id="IPR006169">
    <property type="entry name" value="GTP1_OBG_dom"/>
</dbReference>
<dbReference type="PANTHER" id="PTHR11702:SF31">
    <property type="entry name" value="MITOCHONDRIAL RIBOSOME-ASSOCIATED GTPASE 2"/>
    <property type="match status" value="1"/>
</dbReference>
<comment type="subunit">
    <text evidence="9">Monomer.</text>
</comment>
<keyword evidence="8 9" id="KW-0342">GTP-binding</keyword>
<dbReference type="InterPro" id="IPR031167">
    <property type="entry name" value="G_OBG"/>
</dbReference>
<name>A0A7Z0GR06_9MICC</name>
<evidence type="ECO:0000256" key="2">
    <source>
        <dbReference type="ARBA" id="ARBA00007699"/>
    </source>
</evidence>
<evidence type="ECO:0000256" key="10">
    <source>
        <dbReference type="SAM" id="MobiDB-lite"/>
    </source>
</evidence>
<keyword evidence="7 9" id="KW-0460">Magnesium</keyword>
<evidence type="ECO:0000256" key="4">
    <source>
        <dbReference type="ARBA" id="ARBA00022723"/>
    </source>
</evidence>
<keyword evidence="15" id="KW-1185">Reference proteome</keyword>
<feature type="region of interest" description="Disordered" evidence="10">
    <location>
        <begin position="454"/>
        <end position="493"/>
    </location>
</feature>
<feature type="binding site" evidence="9">
    <location>
        <position position="193"/>
    </location>
    <ligand>
        <name>Mg(2+)</name>
        <dbReference type="ChEBI" id="CHEBI:18420"/>
    </ligand>
</feature>
<evidence type="ECO:0000256" key="9">
    <source>
        <dbReference type="HAMAP-Rule" id="MF_01454"/>
    </source>
</evidence>
<evidence type="ECO:0000256" key="1">
    <source>
        <dbReference type="ARBA" id="ARBA00001946"/>
    </source>
</evidence>
<dbReference type="Gene3D" id="3.40.50.300">
    <property type="entry name" value="P-loop containing nucleotide triphosphate hydrolases"/>
    <property type="match status" value="1"/>
</dbReference>
<protein>
    <recommendedName>
        <fullName evidence="9">GTPase Obg</fullName>
        <ecNumber evidence="9">3.6.5.-</ecNumber>
    </recommendedName>
    <alternativeName>
        <fullName evidence="9">GTP-binding protein Obg</fullName>
    </alternativeName>
</protein>
<feature type="domain" description="Obg" evidence="13">
    <location>
        <begin position="2"/>
        <end position="159"/>
    </location>
</feature>
<dbReference type="InterPro" id="IPR014100">
    <property type="entry name" value="GTP-bd_Obg/CgtA"/>
</dbReference>
<dbReference type="EMBL" id="JACCFY010000001">
    <property type="protein sequence ID" value="NYJ79528.1"/>
    <property type="molecule type" value="Genomic_DNA"/>
</dbReference>
<dbReference type="GO" id="GO:0003924">
    <property type="term" value="F:GTPase activity"/>
    <property type="evidence" value="ECO:0007669"/>
    <property type="project" value="UniProtKB-UniRule"/>
</dbReference>
<dbReference type="RefSeq" id="WP_179542733.1">
    <property type="nucleotide sequence ID" value="NZ_BAAALL010000007.1"/>
</dbReference>
<evidence type="ECO:0000256" key="5">
    <source>
        <dbReference type="ARBA" id="ARBA00022741"/>
    </source>
</evidence>
<evidence type="ECO:0000256" key="3">
    <source>
        <dbReference type="ARBA" id="ARBA00022490"/>
    </source>
</evidence>
<comment type="cofactor">
    <cofactor evidence="1 9">
        <name>Mg(2+)</name>
        <dbReference type="ChEBI" id="CHEBI:18420"/>
    </cofactor>
</comment>
<dbReference type="NCBIfam" id="NF008954">
    <property type="entry name" value="PRK12296.1"/>
    <property type="match status" value="1"/>
</dbReference>
<organism evidence="14 15">
    <name type="scientific">Nesterenkonia xinjiangensis</name>
    <dbReference type="NCBI Taxonomy" id="225327"/>
    <lineage>
        <taxon>Bacteria</taxon>
        <taxon>Bacillati</taxon>
        <taxon>Actinomycetota</taxon>
        <taxon>Actinomycetes</taxon>
        <taxon>Micrococcales</taxon>
        <taxon>Micrococcaceae</taxon>
        <taxon>Nesterenkonia</taxon>
    </lineage>
</organism>
<keyword evidence="5 9" id="KW-0547">Nucleotide-binding</keyword>
<proteinExistence type="inferred from homology"/>
<evidence type="ECO:0000256" key="8">
    <source>
        <dbReference type="ARBA" id="ARBA00023134"/>
    </source>
</evidence>
<evidence type="ECO:0000256" key="7">
    <source>
        <dbReference type="ARBA" id="ARBA00022842"/>
    </source>
</evidence>
<dbReference type="PANTHER" id="PTHR11702">
    <property type="entry name" value="DEVELOPMENTALLY REGULATED GTP-BINDING PROTEIN-RELATED"/>
    <property type="match status" value="1"/>
</dbReference>
<dbReference type="PROSITE" id="PS00905">
    <property type="entry name" value="GTP1_OBG"/>
    <property type="match status" value="1"/>
</dbReference>
<feature type="compositionally biased region" description="Basic and acidic residues" evidence="10">
    <location>
        <begin position="533"/>
        <end position="545"/>
    </location>
</feature>
<dbReference type="InterPro" id="IPR027417">
    <property type="entry name" value="P-loop_NTPase"/>
</dbReference>
<dbReference type="InterPro" id="IPR036726">
    <property type="entry name" value="GTP1_OBG_dom_sf"/>
</dbReference>
<dbReference type="InterPro" id="IPR006073">
    <property type="entry name" value="GTP-bd"/>
</dbReference>
<dbReference type="PROSITE" id="PS51710">
    <property type="entry name" value="G_OBG"/>
    <property type="match status" value="1"/>
</dbReference>
<dbReference type="PRINTS" id="PR00326">
    <property type="entry name" value="GTP1OBG"/>
</dbReference>
<dbReference type="NCBIfam" id="NF008955">
    <property type="entry name" value="PRK12297.1"/>
    <property type="match status" value="1"/>
</dbReference>
<keyword evidence="4 9" id="KW-0479">Metal-binding</keyword>
<dbReference type="GO" id="GO:0005525">
    <property type="term" value="F:GTP binding"/>
    <property type="evidence" value="ECO:0007669"/>
    <property type="project" value="UniProtKB-UniRule"/>
</dbReference>
<gene>
    <name evidence="9" type="primary">obg</name>
    <name evidence="14" type="ORF">HNR09_002939</name>
</gene>
<sequence>MAHFVDRVVLHAFGGDGGHGCVSVHREKFKPLGGPDGADGGDGGDVVLVVDPQTTTLLDYHHRPHRRAENGGVGQGGLRHGRRGPILELPVPDGTVVKDQDGAVLADLIGQGARYTIAQGGQGGLGNAALASKRRKAPGFALLGTPGEAREVVLELKTVADIALVGFPSAGKSSLIAAMSAARPKIADYPFTTLVPNLGVVQAGETRFTVADVPGLIPGAAEGRGLGHEFLRHVERCAALVHVLDCASLETERDPLSDFEAIETELAAYSPDAVVDVAGNAGEVAVPLNERPRLVALNKTDLPDGAAMADMVREELESRGLRVFDVSALDRSGLRALGFAMAEIVENARRQREVEPAPVPVTVRPKAVNTKPFTITREEKGGEPLFRVHGAKPERWILQTDFNNDEAVGYLADRLAKIGIEDDLFRKGATPGDAVVIGGEDGVVFDWEPTMVGGAEHLAGPRGSDLRFDDTSRPTREQKRAEQQARRDAKASVRAEMDAQYAHWDSEAADDAPDEEDVEIVYTHGDPEEDLRVEDRRTWREVDEHEASDESLDASEGAGEDSR</sequence>
<dbReference type="InterPro" id="IPR045086">
    <property type="entry name" value="OBG_GTPase"/>
</dbReference>
<feature type="binding site" evidence="9">
    <location>
        <begin position="327"/>
        <end position="329"/>
    </location>
    <ligand>
        <name>GTP</name>
        <dbReference type="ChEBI" id="CHEBI:37565"/>
    </ligand>
</feature>
<dbReference type="CDD" id="cd01898">
    <property type="entry name" value="Obg"/>
    <property type="match status" value="1"/>
</dbReference>
<evidence type="ECO:0000256" key="6">
    <source>
        <dbReference type="ARBA" id="ARBA00022801"/>
    </source>
</evidence>
<keyword evidence="6 9" id="KW-0378">Hydrolase</keyword>
<keyword evidence="3 9" id="KW-0963">Cytoplasm</keyword>
<evidence type="ECO:0000259" key="13">
    <source>
        <dbReference type="PROSITE" id="PS51883"/>
    </source>
</evidence>
<dbReference type="SUPFAM" id="SSF102741">
    <property type="entry name" value="Obg GTP-binding protein C-terminal domain"/>
    <property type="match status" value="1"/>
</dbReference>